<reference evidence="3" key="1">
    <citation type="journal article" date="2019" name="Int. J. Syst. Evol. Microbiol.">
        <title>The Global Catalogue of Microorganisms (GCM) 10K type strain sequencing project: providing services to taxonomists for standard genome sequencing and annotation.</title>
        <authorList>
            <consortium name="The Broad Institute Genomics Platform"/>
            <consortium name="The Broad Institute Genome Sequencing Center for Infectious Disease"/>
            <person name="Wu L."/>
            <person name="Ma J."/>
        </authorList>
    </citation>
    <scope>NUCLEOTIDE SEQUENCE [LARGE SCALE GENOMIC DNA]</scope>
    <source>
        <strain evidence="3">JCM 4816</strain>
    </source>
</reference>
<evidence type="ECO:0000313" key="3">
    <source>
        <dbReference type="Proteomes" id="UP001501455"/>
    </source>
</evidence>
<protein>
    <recommendedName>
        <fullName evidence="1">HTH cro/C1-type domain-containing protein</fullName>
    </recommendedName>
</protein>
<dbReference type="CDD" id="cd00093">
    <property type="entry name" value="HTH_XRE"/>
    <property type="match status" value="1"/>
</dbReference>
<dbReference type="InterPro" id="IPR010982">
    <property type="entry name" value="Lambda_DNA-bd_dom_sf"/>
</dbReference>
<keyword evidence="3" id="KW-1185">Reference proteome</keyword>
<dbReference type="Pfam" id="PF01381">
    <property type="entry name" value="HTH_3"/>
    <property type="match status" value="1"/>
</dbReference>
<name>A0ABP6TYU8_9ACTN</name>
<dbReference type="SUPFAM" id="SSF47413">
    <property type="entry name" value="lambda repressor-like DNA-binding domains"/>
    <property type="match status" value="1"/>
</dbReference>
<sequence length="86" mass="9856">MRNKVSVWDRQTWSAIREVKGITYAELAKACDVYEGTPEKWFRGERNPKLKHQIAMAKALGIPLRSILADIKDPEIRAVIRAAYTD</sequence>
<accession>A0ABP6TYU8</accession>
<evidence type="ECO:0000313" key="2">
    <source>
        <dbReference type="EMBL" id="GAA3500294.1"/>
    </source>
</evidence>
<evidence type="ECO:0000259" key="1">
    <source>
        <dbReference type="PROSITE" id="PS50943"/>
    </source>
</evidence>
<comment type="caution">
    <text evidence="2">The sequence shown here is derived from an EMBL/GenBank/DDBJ whole genome shotgun (WGS) entry which is preliminary data.</text>
</comment>
<dbReference type="PROSITE" id="PS50943">
    <property type="entry name" value="HTH_CROC1"/>
    <property type="match status" value="1"/>
</dbReference>
<proteinExistence type="predicted"/>
<dbReference type="Proteomes" id="UP001501455">
    <property type="component" value="Unassembled WGS sequence"/>
</dbReference>
<feature type="domain" description="HTH cro/C1-type" evidence="1">
    <location>
        <begin position="15"/>
        <end position="67"/>
    </location>
</feature>
<dbReference type="EMBL" id="BAAAXF010000053">
    <property type="protein sequence ID" value="GAA3500294.1"/>
    <property type="molecule type" value="Genomic_DNA"/>
</dbReference>
<gene>
    <name evidence="2" type="ORF">GCM10019016_074000</name>
</gene>
<dbReference type="InterPro" id="IPR001387">
    <property type="entry name" value="Cro/C1-type_HTH"/>
</dbReference>
<organism evidence="2 3">
    <name type="scientific">Streptomyces prasinosporus</name>
    <dbReference type="NCBI Taxonomy" id="68256"/>
    <lineage>
        <taxon>Bacteria</taxon>
        <taxon>Bacillati</taxon>
        <taxon>Actinomycetota</taxon>
        <taxon>Actinomycetes</taxon>
        <taxon>Kitasatosporales</taxon>
        <taxon>Streptomycetaceae</taxon>
        <taxon>Streptomyces</taxon>
        <taxon>Streptomyces albogriseolus group</taxon>
    </lineage>
</organism>
<dbReference type="Gene3D" id="1.10.260.40">
    <property type="entry name" value="lambda repressor-like DNA-binding domains"/>
    <property type="match status" value="1"/>
</dbReference>